<name>A0A2V4B0J7_9PSEU</name>
<dbReference type="AlphaFoldDB" id="A0A2V4B0J7"/>
<gene>
    <name evidence="1" type="ORF">BAY60_15495</name>
</gene>
<organism evidence="1 2">
    <name type="scientific">Prauserella muralis</name>
    <dbReference type="NCBI Taxonomy" id="588067"/>
    <lineage>
        <taxon>Bacteria</taxon>
        <taxon>Bacillati</taxon>
        <taxon>Actinomycetota</taxon>
        <taxon>Actinomycetes</taxon>
        <taxon>Pseudonocardiales</taxon>
        <taxon>Pseudonocardiaceae</taxon>
        <taxon>Prauserella</taxon>
    </lineage>
</organism>
<dbReference type="EMBL" id="MASW01000002">
    <property type="protein sequence ID" value="PXY27781.1"/>
    <property type="molecule type" value="Genomic_DNA"/>
</dbReference>
<protein>
    <submittedName>
        <fullName evidence="1">Uncharacterized protein</fullName>
    </submittedName>
</protein>
<dbReference type="RefSeq" id="WP_112281792.1">
    <property type="nucleotide sequence ID" value="NZ_MASW01000002.1"/>
</dbReference>
<dbReference type="Pfam" id="PF04250">
    <property type="entry name" value="DUF429"/>
    <property type="match status" value="1"/>
</dbReference>
<accession>A0A2V4B0J7</accession>
<dbReference type="InterPro" id="IPR007362">
    <property type="entry name" value="DUF429"/>
</dbReference>
<proteinExistence type="predicted"/>
<evidence type="ECO:0000313" key="2">
    <source>
        <dbReference type="Proteomes" id="UP000249915"/>
    </source>
</evidence>
<evidence type="ECO:0000313" key="1">
    <source>
        <dbReference type="EMBL" id="PXY27781.1"/>
    </source>
</evidence>
<sequence length="248" mass="26873">MRTVGVDLATEPPSTAVAVLEWDSSGARIVATEFPADDDAVLRHAARAGKTGIDCPLGWPDTFVDFLRAQRENVARLASEPPGAAWRRSLAYRHTDERVRALTGLVPLSVATDRIGLTAMRAVRLLSLLAERGHTVDRAGSGTVVEVYPAAGLHHWHLPHRRYKGGKHLAALASLVTALQEAAPWLDLSEHEHLCRRHDHVLDAVIAALIARAAALGLTLTPTETERSRARTEGWIAIPACTLDQLVS</sequence>
<dbReference type="Proteomes" id="UP000249915">
    <property type="component" value="Unassembled WGS sequence"/>
</dbReference>
<comment type="caution">
    <text evidence="1">The sequence shown here is derived from an EMBL/GenBank/DDBJ whole genome shotgun (WGS) entry which is preliminary data.</text>
</comment>
<dbReference type="OrthoDB" id="4870479at2"/>
<keyword evidence="2" id="KW-1185">Reference proteome</keyword>
<reference evidence="1 2" key="1">
    <citation type="submission" date="2016-07" db="EMBL/GenBank/DDBJ databases">
        <title>Draft genome sequence of Prauserella muralis DSM 45305, isolated from a mould-covered wall in an indoor environment.</title>
        <authorList>
            <person name="Ruckert C."/>
            <person name="Albersmeier A."/>
            <person name="Jiang C.-L."/>
            <person name="Jiang Y."/>
            <person name="Kalinowski J."/>
            <person name="Schneider O."/>
            <person name="Winkler A."/>
            <person name="Zotchev S.B."/>
        </authorList>
    </citation>
    <scope>NUCLEOTIDE SEQUENCE [LARGE SCALE GENOMIC DNA]</scope>
    <source>
        <strain evidence="1 2">DSM 45305</strain>
    </source>
</reference>